<comment type="subcellular location">
    <subcellularLocation>
        <location evidence="1">Cell membrane</location>
        <topology evidence="1">Multi-pass membrane protein</topology>
    </subcellularLocation>
</comment>
<evidence type="ECO:0000256" key="4">
    <source>
        <dbReference type="ARBA" id="ARBA00022692"/>
    </source>
</evidence>
<keyword evidence="6 7" id="KW-0472">Membrane</keyword>
<keyword evidence="4 7" id="KW-0812">Transmembrane</keyword>
<evidence type="ECO:0000256" key="5">
    <source>
        <dbReference type="ARBA" id="ARBA00022989"/>
    </source>
</evidence>
<organism evidence="9">
    <name type="scientific">uncultured Anaerotruncus sp</name>
    <dbReference type="NCBI Taxonomy" id="905011"/>
    <lineage>
        <taxon>Bacteria</taxon>
        <taxon>Bacillati</taxon>
        <taxon>Bacillota</taxon>
        <taxon>Clostridia</taxon>
        <taxon>Eubacteriales</taxon>
        <taxon>Oscillospiraceae</taxon>
        <taxon>Anaerotruncus</taxon>
        <taxon>environmental samples</taxon>
    </lineage>
</organism>
<dbReference type="GO" id="GO:0005886">
    <property type="term" value="C:plasma membrane"/>
    <property type="evidence" value="ECO:0007669"/>
    <property type="project" value="UniProtKB-SubCell"/>
</dbReference>
<dbReference type="EMBL" id="FMHG01000001">
    <property type="protein sequence ID" value="SCJ43775.1"/>
    <property type="molecule type" value="Genomic_DNA"/>
</dbReference>
<evidence type="ECO:0000256" key="6">
    <source>
        <dbReference type="ARBA" id="ARBA00023136"/>
    </source>
</evidence>
<dbReference type="PANTHER" id="PTHR30506:SF3">
    <property type="entry name" value="UPF0126 INNER MEMBRANE PROTEIN YADS-RELATED"/>
    <property type="match status" value="1"/>
</dbReference>
<feature type="transmembrane region" description="Helical" evidence="7">
    <location>
        <begin position="116"/>
        <end position="137"/>
    </location>
</feature>
<name>A0A1C6GF56_9FIRM</name>
<feature type="transmembrane region" description="Helical" evidence="7">
    <location>
        <begin position="171"/>
        <end position="189"/>
    </location>
</feature>
<evidence type="ECO:0000313" key="9">
    <source>
        <dbReference type="EMBL" id="SCJ43775.1"/>
    </source>
</evidence>
<proteinExistence type="inferred from homology"/>
<dbReference type="Pfam" id="PF03458">
    <property type="entry name" value="Gly_transporter"/>
    <property type="match status" value="2"/>
</dbReference>
<feature type="transmembrane region" description="Helical" evidence="7">
    <location>
        <begin position="64"/>
        <end position="80"/>
    </location>
</feature>
<evidence type="ECO:0000259" key="8">
    <source>
        <dbReference type="Pfam" id="PF03458"/>
    </source>
</evidence>
<dbReference type="InterPro" id="IPR005115">
    <property type="entry name" value="Gly_transporter"/>
</dbReference>
<dbReference type="PANTHER" id="PTHR30506">
    <property type="entry name" value="INNER MEMBRANE PROTEIN"/>
    <property type="match status" value="1"/>
</dbReference>
<reference evidence="9" key="1">
    <citation type="submission" date="2015-09" db="EMBL/GenBank/DDBJ databases">
        <authorList>
            <consortium name="Pathogen Informatics"/>
        </authorList>
    </citation>
    <scope>NUCLEOTIDE SEQUENCE</scope>
    <source>
        <strain evidence="9">2789STDY5834896</strain>
    </source>
</reference>
<feature type="transmembrane region" description="Helical" evidence="7">
    <location>
        <begin position="92"/>
        <end position="110"/>
    </location>
</feature>
<accession>A0A1C6GF56</accession>
<comment type="similarity">
    <text evidence="2">Belongs to the UPF0126 family.</text>
</comment>
<sequence>MGIIDYLDYIGIVAFAISGASTAIKKRMDYLGILIMAGVTAIGGGVIRDIIIRRDSLPIFFERYEYSLLILLTTAFVILTKGQIRWSFALDIFDALGLATFAIEAGITAISMELNFITFCFVSFITAVGGGIIRDLFAREIPHILRPREIYAVAAVGGSVCFWFLRQLIDLQVAAYICIALTFFTRLLCMRFRLALPTVKPPQARS</sequence>
<feature type="transmembrane region" description="Helical" evidence="7">
    <location>
        <begin position="31"/>
        <end position="52"/>
    </location>
</feature>
<keyword evidence="3" id="KW-1003">Cell membrane</keyword>
<keyword evidence="5 7" id="KW-1133">Transmembrane helix</keyword>
<evidence type="ECO:0000256" key="2">
    <source>
        <dbReference type="ARBA" id="ARBA00008193"/>
    </source>
</evidence>
<feature type="domain" description="Glycine transporter" evidence="8">
    <location>
        <begin position="6"/>
        <end position="80"/>
    </location>
</feature>
<dbReference type="AlphaFoldDB" id="A0A1C6GF56"/>
<evidence type="ECO:0000256" key="3">
    <source>
        <dbReference type="ARBA" id="ARBA00022475"/>
    </source>
</evidence>
<gene>
    <name evidence="9" type="primary">yadS</name>
    <name evidence="9" type="ORF">SAMEA3545359_00352</name>
</gene>
<feature type="domain" description="Glycine transporter" evidence="8">
    <location>
        <begin position="92"/>
        <end position="166"/>
    </location>
</feature>
<feature type="transmembrane region" description="Helical" evidence="7">
    <location>
        <begin position="149"/>
        <end position="165"/>
    </location>
</feature>
<protein>
    <submittedName>
        <fullName evidence="9">Predicted membrane protein</fullName>
    </submittedName>
</protein>
<evidence type="ECO:0000256" key="1">
    <source>
        <dbReference type="ARBA" id="ARBA00004651"/>
    </source>
</evidence>
<evidence type="ECO:0000256" key="7">
    <source>
        <dbReference type="SAM" id="Phobius"/>
    </source>
</evidence>